<organism evidence="2 3">
    <name type="scientific">Massilia solisilvae</name>
    <dbReference type="NCBI Taxonomy" id="1811225"/>
    <lineage>
        <taxon>Bacteria</taxon>
        <taxon>Pseudomonadati</taxon>
        <taxon>Pseudomonadota</taxon>
        <taxon>Betaproteobacteria</taxon>
        <taxon>Burkholderiales</taxon>
        <taxon>Oxalobacteraceae</taxon>
        <taxon>Telluria group</taxon>
        <taxon>Massilia</taxon>
    </lineage>
</organism>
<gene>
    <name evidence="2" type="ORF">NX773_16205</name>
</gene>
<evidence type="ECO:0000313" key="3">
    <source>
        <dbReference type="Proteomes" id="UP001205861"/>
    </source>
</evidence>
<sequence length="576" mass="63539">MTEPTRPLPPPTIDTRDGSLVAHSVATPRAFKVRGLLRVPPEKVIPVIFVPGIMGSNLKVRPNAVVTNQFDLKPGEAAWRPPNGLVQGITEVRRWLRRDPIQRQKILSPALLDVDRSGDLPESSLKEAQMRQQGWGEVHVGSYGALLARLQEELNTTFEQSGQQRKILPHWRKVIGCAPSRWGVRNIAPLTEDELMVHAAHYFPVYAVGYNWLQSCAVSADRLRERVLAIIKEWNVGNWTCKHVILVSHSMGGLVARACAKQIPAQVLGVIHGVMPAYGAPVAYRRIACGTEGGRFNRDLGDNVPDELFAVIAGRTAEETTPVMAVSPGVLELLPNQYYPAPWLSVKTVRTVNKTEQYREVLNLPQGNPYDFYRDTQSWYRMIDPSLADPAKDYARLPGGVSAMISKAIGTAEQFHRSVLADGPAAGSSEGAAQPAPAAATSGAKPKPYYHPRTYAYYGADEEHRSFGQIRWVAAEPSGQNLVITDNNLKQARLSHCFPDGTREVQVEGRFPLRFRPWLQDAAGDDTVPYQSGAGAAAGVLQAFRMQGYSHQGSFQHEDVILLTQYLIAKIVQSLK</sequence>
<evidence type="ECO:0000256" key="1">
    <source>
        <dbReference type="SAM" id="MobiDB-lite"/>
    </source>
</evidence>
<proteinExistence type="predicted"/>
<dbReference type="RefSeq" id="WP_258857353.1">
    <property type="nucleotide sequence ID" value="NZ_JANUGV010000004.1"/>
</dbReference>
<evidence type="ECO:0000313" key="2">
    <source>
        <dbReference type="EMBL" id="MCS0609711.1"/>
    </source>
</evidence>
<dbReference type="Proteomes" id="UP001205861">
    <property type="component" value="Unassembled WGS sequence"/>
</dbReference>
<feature type="region of interest" description="Disordered" evidence="1">
    <location>
        <begin position="422"/>
        <end position="445"/>
    </location>
</feature>
<accession>A0ABT2BMG9</accession>
<dbReference type="InterPro" id="IPR029058">
    <property type="entry name" value="AB_hydrolase_fold"/>
</dbReference>
<dbReference type="EMBL" id="JANUGV010000004">
    <property type="protein sequence ID" value="MCS0609711.1"/>
    <property type="molecule type" value="Genomic_DNA"/>
</dbReference>
<comment type="caution">
    <text evidence="2">The sequence shown here is derived from an EMBL/GenBank/DDBJ whole genome shotgun (WGS) entry which is preliminary data.</text>
</comment>
<name>A0ABT2BMG9_9BURK</name>
<keyword evidence="3" id="KW-1185">Reference proteome</keyword>
<keyword evidence="2" id="KW-0378">Hydrolase</keyword>
<reference evidence="2 3" key="1">
    <citation type="submission" date="2022-08" db="EMBL/GenBank/DDBJ databases">
        <title>Reclassification of Massilia species as members of the genera Telluria, Duganella, Pseudoduganella, Mokoshia gen. nov. and Zemynaea gen. nov. using orthogonal and non-orthogonal genome-based approaches.</title>
        <authorList>
            <person name="Bowman J.P."/>
        </authorList>
    </citation>
    <scope>NUCLEOTIDE SEQUENCE [LARGE SCALE GENOMIC DNA]</scope>
    <source>
        <strain evidence="2 3">JCM 31607</strain>
    </source>
</reference>
<dbReference type="GO" id="GO:0016787">
    <property type="term" value="F:hydrolase activity"/>
    <property type="evidence" value="ECO:0007669"/>
    <property type="project" value="UniProtKB-KW"/>
</dbReference>
<dbReference type="Gene3D" id="3.40.50.1820">
    <property type="entry name" value="alpha/beta hydrolase"/>
    <property type="match status" value="1"/>
</dbReference>
<dbReference type="SUPFAM" id="SSF53474">
    <property type="entry name" value="alpha/beta-Hydrolases"/>
    <property type="match status" value="1"/>
</dbReference>
<protein>
    <submittedName>
        <fullName evidence="2">Alpha/beta hydrolase</fullName>
    </submittedName>
</protein>